<comment type="caution">
    <text evidence="3">The sequence shown here is derived from an EMBL/GenBank/DDBJ whole genome shotgun (WGS) entry which is preliminary data.</text>
</comment>
<reference evidence="3 4" key="1">
    <citation type="submission" date="2019-03" db="EMBL/GenBank/DDBJ databases">
        <title>Genomic Encyclopedia of Type Strains, Phase IV (KMG-IV): sequencing the most valuable type-strain genomes for metagenomic binning, comparative biology and taxonomic classification.</title>
        <authorList>
            <person name="Goeker M."/>
        </authorList>
    </citation>
    <scope>NUCLEOTIDE SEQUENCE [LARGE SCALE GENOMIC DNA]</scope>
    <source>
        <strain evidence="3 4">DSM 100556</strain>
    </source>
</reference>
<dbReference type="Proteomes" id="UP000295718">
    <property type="component" value="Unassembled WGS sequence"/>
</dbReference>
<keyword evidence="2" id="KW-1133">Transmembrane helix</keyword>
<dbReference type="OrthoDB" id="2037076at2"/>
<sequence>MKDSSNKAKLITIGIAAVLIVIICGISLLVHEIDRQERLDTSSKLQTDIMEYANSTQDKNAQDIGGSEVKETQKENVTGNEDVSEEPAVVVEEDKNLPKESIIDEEQTAGGEGEKTTAKWQKEVSENLSTVEIDMSRQMSEMKGYWEDGNMKAVEDLAYLPRYRAASQKLTGSVKYYYFGDTDENNRPNGKGLALYADNQYYYGEWKNGVRSGSGMWIKYYVYDQNVKAKDSLYLQHSYSGNWGNDLPNGDGAEHYDFIKENMEVNVGYNSNFIGNFKDGLYDGEIYITNYYKDNNTKEWSGTAKNGVWQSLGQKDKKGQYPVIVELTNKDNYQWMTEKENVNQGVNGLISAAKQ</sequence>
<feature type="compositionally biased region" description="Basic and acidic residues" evidence="1">
    <location>
        <begin position="92"/>
        <end position="102"/>
    </location>
</feature>
<dbReference type="RefSeq" id="WP_031389727.1">
    <property type="nucleotide sequence ID" value="NZ_JPNB01000001.1"/>
</dbReference>
<dbReference type="EMBL" id="SLUO01000003">
    <property type="protein sequence ID" value="TCL59889.1"/>
    <property type="molecule type" value="Genomic_DNA"/>
</dbReference>
<feature type="transmembrane region" description="Helical" evidence="2">
    <location>
        <begin position="12"/>
        <end position="30"/>
    </location>
</feature>
<proteinExistence type="predicted"/>
<keyword evidence="2" id="KW-0472">Membrane</keyword>
<protein>
    <recommendedName>
        <fullName evidence="5">MORN repeat protein</fullName>
    </recommendedName>
</protein>
<dbReference type="AlphaFoldDB" id="A0A4R1R3C1"/>
<keyword evidence="4" id="KW-1185">Reference proteome</keyword>
<evidence type="ECO:0000313" key="4">
    <source>
        <dbReference type="Proteomes" id="UP000295718"/>
    </source>
</evidence>
<gene>
    <name evidence="3" type="ORF">EDD76_10378</name>
</gene>
<dbReference type="STRING" id="1469948.GCA_000732725_00981"/>
<name>A0A4R1R3C1_9FIRM</name>
<evidence type="ECO:0008006" key="5">
    <source>
        <dbReference type="Google" id="ProtNLM"/>
    </source>
</evidence>
<evidence type="ECO:0000256" key="2">
    <source>
        <dbReference type="SAM" id="Phobius"/>
    </source>
</evidence>
<accession>A0A4R1R3C1</accession>
<feature type="region of interest" description="Disordered" evidence="1">
    <location>
        <begin position="56"/>
        <end position="118"/>
    </location>
</feature>
<evidence type="ECO:0000256" key="1">
    <source>
        <dbReference type="SAM" id="MobiDB-lite"/>
    </source>
</evidence>
<keyword evidence="2" id="KW-0812">Transmembrane</keyword>
<organism evidence="3 4">
    <name type="scientific">Kineothrix alysoides</name>
    <dbReference type="NCBI Taxonomy" id="1469948"/>
    <lineage>
        <taxon>Bacteria</taxon>
        <taxon>Bacillati</taxon>
        <taxon>Bacillota</taxon>
        <taxon>Clostridia</taxon>
        <taxon>Lachnospirales</taxon>
        <taxon>Lachnospiraceae</taxon>
        <taxon>Kineothrix</taxon>
    </lineage>
</organism>
<evidence type="ECO:0000313" key="3">
    <source>
        <dbReference type="EMBL" id="TCL59889.1"/>
    </source>
</evidence>